<feature type="region of interest" description="Disordered" evidence="1">
    <location>
        <begin position="144"/>
        <end position="269"/>
    </location>
</feature>
<reference evidence="2" key="1">
    <citation type="submission" date="2021-02" db="EMBL/GenBank/DDBJ databases">
        <authorList>
            <person name="Nowell W R."/>
        </authorList>
    </citation>
    <scope>NUCLEOTIDE SEQUENCE</scope>
</reference>
<feature type="compositionally biased region" description="Low complexity" evidence="1">
    <location>
        <begin position="144"/>
        <end position="167"/>
    </location>
</feature>
<name>A0A8S2KEG6_9BILA</name>
<accession>A0A8S2KEG6</accession>
<feature type="compositionally biased region" description="Polar residues" evidence="1">
    <location>
        <begin position="208"/>
        <end position="248"/>
    </location>
</feature>
<gene>
    <name evidence="2" type="ORF">SMN809_LOCUS3927</name>
</gene>
<dbReference type="Gene3D" id="3.40.50.11210">
    <property type="entry name" value="Rap/Ran-GAP"/>
    <property type="match status" value="1"/>
</dbReference>
<feature type="compositionally biased region" description="Polar residues" evidence="1">
    <location>
        <begin position="168"/>
        <end position="181"/>
    </location>
</feature>
<dbReference type="Proteomes" id="UP000676336">
    <property type="component" value="Unassembled WGS sequence"/>
</dbReference>
<protein>
    <submittedName>
        <fullName evidence="2">Uncharacterized protein</fullName>
    </submittedName>
</protein>
<dbReference type="EMBL" id="CAJOBI010000861">
    <property type="protein sequence ID" value="CAF3849354.1"/>
    <property type="molecule type" value="Genomic_DNA"/>
</dbReference>
<dbReference type="GO" id="GO:0051056">
    <property type="term" value="P:regulation of small GTPase mediated signal transduction"/>
    <property type="evidence" value="ECO:0007669"/>
    <property type="project" value="InterPro"/>
</dbReference>
<evidence type="ECO:0000313" key="2">
    <source>
        <dbReference type="EMBL" id="CAF3849354.1"/>
    </source>
</evidence>
<organism evidence="2 3">
    <name type="scientific">Rotaria magnacalcarata</name>
    <dbReference type="NCBI Taxonomy" id="392030"/>
    <lineage>
        <taxon>Eukaryota</taxon>
        <taxon>Metazoa</taxon>
        <taxon>Spiralia</taxon>
        <taxon>Gnathifera</taxon>
        <taxon>Rotifera</taxon>
        <taxon>Eurotatoria</taxon>
        <taxon>Bdelloidea</taxon>
        <taxon>Philodinida</taxon>
        <taxon>Philodinidae</taxon>
        <taxon>Rotaria</taxon>
    </lineage>
</organism>
<evidence type="ECO:0000313" key="3">
    <source>
        <dbReference type="Proteomes" id="UP000676336"/>
    </source>
</evidence>
<dbReference type="AlphaFoldDB" id="A0A8S2KEG6"/>
<proteinExistence type="predicted"/>
<comment type="caution">
    <text evidence="2">The sequence shown here is derived from an EMBL/GenBank/DDBJ whole genome shotgun (WGS) entry which is preliminary data.</text>
</comment>
<dbReference type="InterPro" id="IPR035974">
    <property type="entry name" value="Rap/Ran-GAP_sf"/>
</dbReference>
<dbReference type="SUPFAM" id="SSF111347">
    <property type="entry name" value="Rap/Ran-GAP"/>
    <property type="match status" value="1"/>
</dbReference>
<sequence>TSTRNYDVSVMLDGTNEDNILQLLFNKADLPSIHTYKPIGDPKANEKIYLFDKTNDERQNCKIGIIYQGAEQINEYEIFSNDGLSDEMSCFLNSLADIVRLKGFHNIATQSTTESIGSSSGRISPVSTKKRRISKIFGVFTSRSGSISSAPSTSSLSVNLTNNNQSTASSTQHETSMMQRRTSNKENDKRRSSVKYYHAPPPPPPILSQLNSLPVQFTASNEPPTPPHRSSQSFDALNENSSKQNHVSNPGIAEEKMRSRSNSSPDVAPIITKISPSNVAEIKEEIDNTSSLLDYENELIEEEKIQHRRTLTEPPLTLPINTNS</sequence>
<dbReference type="GO" id="GO:0005096">
    <property type="term" value="F:GTPase activator activity"/>
    <property type="evidence" value="ECO:0007669"/>
    <property type="project" value="InterPro"/>
</dbReference>
<evidence type="ECO:0000256" key="1">
    <source>
        <dbReference type="SAM" id="MobiDB-lite"/>
    </source>
</evidence>
<feature type="non-terminal residue" evidence="2">
    <location>
        <position position="1"/>
    </location>
</feature>